<organism evidence="1">
    <name type="scientific">Arion vulgaris</name>
    <dbReference type="NCBI Taxonomy" id="1028688"/>
    <lineage>
        <taxon>Eukaryota</taxon>
        <taxon>Metazoa</taxon>
        <taxon>Spiralia</taxon>
        <taxon>Lophotrochozoa</taxon>
        <taxon>Mollusca</taxon>
        <taxon>Gastropoda</taxon>
        <taxon>Heterobranchia</taxon>
        <taxon>Euthyneura</taxon>
        <taxon>Panpulmonata</taxon>
        <taxon>Eupulmonata</taxon>
        <taxon>Stylommatophora</taxon>
        <taxon>Helicina</taxon>
        <taxon>Arionoidea</taxon>
        <taxon>Arionidae</taxon>
        <taxon>Arion</taxon>
    </lineage>
</organism>
<accession>A0A0B6Z8M7</accession>
<sequence length="57" mass="6567">MFMASLDTLVTGNIHQIQHSIDWRILYNHPTNGTLHTPTRLSDGYLNIIQQMKTLCI</sequence>
<feature type="non-terminal residue" evidence="1">
    <location>
        <position position="57"/>
    </location>
</feature>
<protein>
    <submittedName>
        <fullName evidence="1">Uncharacterized protein</fullName>
    </submittedName>
</protein>
<name>A0A0B6Z8M7_9EUPU</name>
<evidence type="ECO:0000313" key="1">
    <source>
        <dbReference type="EMBL" id="CEK64055.1"/>
    </source>
</evidence>
<dbReference type="AlphaFoldDB" id="A0A0B6Z8M7"/>
<reference evidence="1" key="1">
    <citation type="submission" date="2014-12" db="EMBL/GenBank/DDBJ databases">
        <title>Insight into the proteome of Arion vulgaris.</title>
        <authorList>
            <person name="Aradska J."/>
            <person name="Bulat T."/>
            <person name="Smidak R."/>
            <person name="Sarate P."/>
            <person name="Gangsoo J."/>
            <person name="Sialana F."/>
            <person name="Bilban M."/>
            <person name="Lubec G."/>
        </authorList>
    </citation>
    <scope>NUCLEOTIDE SEQUENCE</scope>
    <source>
        <tissue evidence="1">Skin</tissue>
    </source>
</reference>
<gene>
    <name evidence="1" type="primary">ORF50490</name>
</gene>
<dbReference type="EMBL" id="HACG01017190">
    <property type="protein sequence ID" value="CEK64055.1"/>
    <property type="molecule type" value="Transcribed_RNA"/>
</dbReference>
<proteinExistence type="predicted"/>